<comment type="caution">
    <text evidence="2">The sequence shown here is derived from an EMBL/GenBank/DDBJ whole genome shotgun (WGS) entry which is preliminary data.</text>
</comment>
<keyword evidence="2" id="KW-0808">Transferase</keyword>
<dbReference type="EC" id="2.4.-.-" evidence="2"/>
<protein>
    <submittedName>
        <fullName evidence="2">Glycosyltransferase</fullName>
        <ecNumber evidence="2">2.4.-.-</ecNumber>
    </submittedName>
</protein>
<evidence type="ECO:0000313" key="2">
    <source>
        <dbReference type="EMBL" id="MFD2512587.1"/>
    </source>
</evidence>
<proteinExistence type="predicted"/>
<evidence type="ECO:0000259" key="1">
    <source>
        <dbReference type="Pfam" id="PF00534"/>
    </source>
</evidence>
<dbReference type="Proteomes" id="UP001597544">
    <property type="component" value="Unassembled WGS sequence"/>
</dbReference>
<name>A0ABW5IG64_9BACT</name>
<keyword evidence="3" id="KW-1185">Reference proteome</keyword>
<organism evidence="2 3">
    <name type="scientific">Pontibacter locisalis</name>
    <dbReference type="NCBI Taxonomy" id="1719035"/>
    <lineage>
        <taxon>Bacteria</taxon>
        <taxon>Pseudomonadati</taxon>
        <taxon>Bacteroidota</taxon>
        <taxon>Cytophagia</taxon>
        <taxon>Cytophagales</taxon>
        <taxon>Hymenobacteraceae</taxon>
        <taxon>Pontibacter</taxon>
    </lineage>
</organism>
<dbReference type="InterPro" id="IPR001296">
    <property type="entry name" value="Glyco_trans_1"/>
</dbReference>
<feature type="domain" description="Glycosyl transferase family 1" evidence="1">
    <location>
        <begin position="193"/>
        <end position="336"/>
    </location>
</feature>
<dbReference type="SUPFAM" id="SSF53756">
    <property type="entry name" value="UDP-Glycosyltransferase/glycogen phosphorylase"/>
    <property type="match status" value="1"/>
</dbReference>
<evidence type="ECO:0000313" key="3">
    <source>
        <dbReference type="Proteomes" id="UP001597544"/>
    </source>
</evidence>
<accession>A0ABW5IG64</accession>
<sequence>MSEKRILIASLLKPINDTRMYEKLGLSLSKLKDTHVYVCGFKAPLPAASPGNLSFQPFFSFKRLSMGRVKAQLRFYRLLEEIKPDVLIACTHELLLPCYAYRRKHKVKLIYDVQENYALNLLKQNNYPPLLKQALALGVRSIEKWISPKIHHFLLAERSYADELLFLENRYTVLENKYKPSVSYTSPATPVMIKEKPLRLLYSGTIGEEYGIFEAIALAEKLFQVNNTTTFTIIGYCANKGTLHEIKQRIKEKGYIRLVGGDKLVPHEQIIEEINGSNVGLLPYQPNDSTFRCIPTKLYEYMAHALPILVQQNPLWHSIVKHHQAGISVDFNNIDEQDLTTTLRQTLFYTSSTPENIFWRTEEDKLLQVFHQMNQ</sequence>
<reference evidence="3" key="1">
    <citation type="journal article" date="2019" name="Int. J. Syst. Evol. Microbiol.">
        <title>The Global Catalogue of Microorganisms (GCM) 10K type strain sequencing project: providing services to taxonomists for standard genome sequencing and annotation.</title>
        <authorList>
            <consortium name="The Broad Institute Genomics Platform"/>
            <consortium name="The Broad Institute Genome Sequencing Center for Infectious Disease"/>
            <person name="Wu L."/>
            <person name="Ma J."/>
        </authorList>
    </citation>
    <scope>NUCLEOTIDE SEQUENCE [LARGE SCALE GENOMIC DNA]</scope>
    <source>
        <strain evidence="3">KCTC 42498</strain>
    </source>
</reference>
<dbReference type="EMBL" id="JBHULU010000002">
    <property type="protein sequence ID" value="MFD2512587.1"/>
    <property type="molecule type" value="Genomic_DNA"/>
</dbReference>
<keyword evidence="2" id="KW-0328">Glycosyltransferase</keyword>
<gene>
    <name evidence="2" type="ORF">ACFSRY_01800</name>
</gene>
<dbReference type="Pfam" id="PF00534">
    <property type="entry name" value="Glycos_transf_1"/>
    <property type="match status" value="1"/>
</dbReference>
<dbReference type="GO" id="GO:0016757">
    <property type="term" value="F:glycosyltransferase activity"/>
    <property type="evidence" value="ECO:0007669"/>
    <property type="project" value="UniProtKB-KW"/>
</dbReference>
<dbReference type="Gene3D" id="3.40.50.2000">
    <property type="entry name" value="Glycogen Phosphorylase B"/>
    <property type="match status" value="1"/>
</dbReference>
<dbReference type="RefSeq" id="WP_377502834.1">
    <property type="nucleotide sequence ID" value="NZ_JBHULU010000002.1"/>
</dbReference>